<dbReference type="EMBL" id="BQNB010008845">
    <property type="protein sequence ID" value="GJS55079.1"/>
    <property type="molecule type" value="Genomic_DNA"/>
</dbReference>
<proteinExistence type="predicted"/>
<reference evidence="1" key="1">
    <citation type="journal article" date="2022" name="Int. J. Mol. Sci.">
        <title>Draft Genome of Tanacetum Coccineum: Genomic Comparison of Closely Related Tanacetum-Family Plants.</title>
        <authorList>
            <person name="Yamashiro T."/>
            <person name="Shiraishi A."/>
            <person name="Nakayama K."/>
            <person name="Satake H."/>
        </authorList>
    </citation>
    <scope>NUCLEOTIDE SEQUENCE</scope>
</reference>
<evidence type="ECO:0000313" key="1">
    <source>
        <dbReference type="EMBL" id="GJS55079.1"/>
    </source>
</evidence>
<accession>A0ABQ4WQC0</accession>
<protein>
    <submittedName>
        <fullName evidence="1">Uncharacterized protein</fullName>
    </submittedName>
</protein>
<name>A0ABQ4WQC0_9ASTR</name>
<keyword evidence="2" id="KW-1185">Reference proteome</keyword>
<evidence type="ECO:0000313" key="2">
    <source>
        <dbReference type="Proteomes" id="UP001151760"/>
    </source>
</evidence>
<gene>
    <name evidence="1" type="ORF">Tco_0628441</name>
</gene>
<organism evidence="1 2">
    <name type="scientific">Tanacetum coccineum</name>
    <dbReference type="NCBI Taxonomy" id="301880"/>
    <lineage>
        <taxon>Eukaryota</taxon>
        <taxon>Viridiplantae</taxon>
        <taxon>Streptophyta</taxon>
        <taxon>Embryophyta</taxon>
        <taxon>Tracheophyta</taxon>
        <taxon>Spermatophyta</taxon>
        <taxon>Magnoliopsida</taxon>
        <taxon>eudicotyledons</taxon>
        <taxon>Gunneridae</taxon>
        <taxon>Pentapetalae</taxon>
        <taxon>asterids</taxon>
        <taxon>campanulids</taxon>
        <taxon>Asterales</taxon>
        <taxon>Asteraceae</taxon>
        <taxon>Asteroideae</taxon>
        <taxon>Anthemideae</taxon>
        <taxon>Anthemidinae</taxon>
        <taxon>Tanacetum</taxon>
    </lineage>
</organism>
<reference evidence="1" key="2">
    <citation type="submission" date="2022-01" db="EMBL/GenBank/DDBJ databases">
        <authorList>
            <person name="Yamashiro T."/>
            <person name="Shiraishi A."/>
            <person name="Satake H."/>
            <person name="Nakayama K."/>
        </authorList>
    </citation>
    <scope>NUCLEOTIDE SEQUENCE</scope>
</reference>
<dbReference type="Proteomes" id="UP001151760">
    <property type="component" value="Unassembled WGS sequence"/>
</dbReference>
<comment type="caution">
    <text evidence="1">The sequence shown here is derived from an EMBL/GenBank/DDBJ whole genome shotgun (WGS) entry which is preliminary data.</text>
</comment>
<sequence length="247" mass="28222">MKENHLLAKPNDLIAPGPSRNCPNHVYDMVYNYYLEKVRKCKLQKDKEWNGKPSMIDPARLPNTVNGCKPKPRNWQASMSSQVSNKDVHLGEHRKQKPVLKFNDCNVLHAKKCLLQCKSVMNAVLEFLSKLNPRASAQNKDANPIHKHRVTLFYSQKQQRGIDLNVDAYTMQSRNRENLRVWPRSSMFKRCLIAADQASVFMAMTSVHISSGLVLHQMTSDHNRSELGILVHNNEQSSSKLVPKVVP</sequence>